<dbReference type="Proteomes" id="UP000182306">
    <property type="component" value="Plasmid C"/>
</dbReference>
<dbReference type="InterPro" id="IPR003439">
    <property type="entry name" value="ABC_transporter-like_ATP-bd"/>
</dbReference>
<evidence type="ECO:0000313" key="4">
    <source>
        <dbReference type="EMBL" id="APG95464.1"/>
    </source>
</evidence>
<gene>
    <name evidence="4" type="ORF">SAMCFNEI73_pC1760</name>
</gene>
<reference evidence="4 5" key="1">
    <citation type="submission" date="2015-10" db="EMBL/GenBank/DDBJ databases">
        <title>Genomic differences between typical nodule nitrogen-fixing rhizobial strains and those coming from bean seeds.</title>
        <authorList>
            <person name="Peralta H."/>
            <person name="Aguilar-Vera A."/>
            <person name="Diaz R."/>
            <person name="Mora Y."/>
            <person name="Martinez-Batallar G."/>
            <person name="Salazar E."/>
            <person name="Vargas-Lagunas C."/>
            <person name="Encarnacion S."/>
            <person name="Girard L."/>
            <person name="Mora J."/>
        </authorList>
    </citation>
    <scope>NUCLEOTIDE SEQUENCE [LARGE SCALE GENOMIC DNA]</scope>
    <source>
        <strain evidence="4 5">CFNEI 73</strain>
        <plasmid evidence="4 5">C</plasmid>
    </source>
</reference>
<name>A0A1L3LZF7_9HYPH</name>
<keyword evidence="4" id="KW-0614">Plasmid</keyword>
<dbReference type="GO" id="GO:0016887">
    <property type="term" value="F:ATP hydrolysis activity"/>
    <property type="evidence" value="ECO:0007669"/>
    <property type="project" value="InterPro"/>
</dbReference>
<organism evidence="4 5">
    <name type="scientific">Sinorhizobium americanum</name>
    <dbReference type="NCBI Taxonomy" id="194963"/>
    <lineage>
        <taxon>Bacteria</taxon>
        <taxon>Pseudomonadati</taxon>
        <taxon>Pseudomonadota</taxon>
        <taxon>Alphaproteobacteria</taxon>
        <taxon>Hyphomicrobiales</taxon>
        <taxon>Rhizobiaceae</taxon>
        <taxon>Sinorhizobium/Ensifer group</taxon>
        <taxon>Sinorhizobium</taxon>
    </lineage>
</organism>
<dbReference type="CDD" id="cd03255">
    <property type="entry name" value="ABC_MJ0796_LolCDE_FtsE"/>
    <property type="match status" value="1"/>
</dbReference>
<dbReference type="GO" id="GO:0005524">
    <property type="term" value="F:ATP binding"/>
    <property type="evidence" value="ECO:0007669"/>
    <property type="project" value="UniProtKB-KW"/>
</dbReference>
<dbReference type="Gene3D" id="3.40.50.300">
    <property type="entry name" value="P-loop containing nucleotide triphosphate hydrolases"/>
    <property type="match status" value="1"/>
</dbReference>
<dbReference type="InterPro" id="IPR027417">
    <property type="entry name" value="P-loop_NTPase"/>
</dbReference>
<dbReference type="AlphaFoldDB" id="A0A1L3LZF7"/>
<dbReference type="GO" id="GO:0022857">
    <property type="term" value="F:transmembrane transporter activity"/>
    <property type="evidence" value="ECO:0007669"/>
    <property type="project" value="TreeGrafter"/>
</dbReference>
<dbReference type="PROSITE" id="PS50893">
    <property type="entry name" value="ABC_TRANSPORTER_2"/>
    <property type="match status" value="1"/>
</dbReference>
<keyword evidence="5" id="KW-1185">Reference proteome</keyword>
<evidence type="ECO:0000256" key="1">
    <source>
        <dbReference type="ARBA" id="ARBA00022448"/>
    </source>
</evidence>
<dbReference type="PANTHER" id="PTHR24220">
    <property type="entry name" value="IMPORT ATP-BINDING PROTEIN"/>
    <property type="match status" value="1"/>
</dbReference>
<evidence type="ECO:0000313" key="5">
    <source>
        <dbReference type="Proteomes" id="UP000182306"/>
    </source>
</evidence>
<geneLocation type="plasmid" evidence="4 5">
    <name>C</name>
</geneLocation>
<protein>
    <submittedName>
        <fullName evidence="4">ABC transporter</fullName>
    </submittedName>
</protein>
<keyword evidence="3" id="KW-0067">ATP-binding</keyword>
<dbReference type="SUPFAM" id="SSF52540">
    <property type="entry name" value="P-loop containing nucleoside triphosphate hydrolases"/>
    <property type="match status" value="1"/>
</dbReference>
<accession>A0A1L3LZF7</accession>
<dbReference type="KEGG" id="same:SAMCFNEI73_pC1760"/>
<evidence type="ECO:0000256" key="3">
    <source>
        <dbReference type="ARBA" id="ARBA00022840"/>
    </source>
</evidence>
<dbReference type="Pfam" id="PF00005">
    <property type="entry name" value="ABC_tran"/>
    <property type="match status" value="1"/>
</dbReference>
<dbReference type="InterPro" id="IPR017911">
    <property type="entry name" value="MacB-like_ATP-bd"/>
</dbReference>
<dbReference type="EMBL" id="CP013110">
    <property type="protein sequence ID" value="APG95464.1"/>
    <property type="molecule type" value="Genomic_DNA"/>
</dbReference>
<dbReference type="RefSeq" id="WP_064252752.1">
    <property type="nucleotide sequence ID" value="NZ_CP013110.1"/>
</dbReference>
<keyword evidence="1" id="KW-0813">Transport</keyword>
<dbReference type="GO" id="GO:0005886">
    <property type="term" value="C:plasma membrane"/>
    <property type="evidence" value="ECO:0007669"/>
    <property type="project" value="TreeGrafter"/>
</dbReference>
<dbReference type="InterPro" id="IPR003593">
    <property type="entry name" value="AAA+_ATPase"/>
</dbReference>
<evidence type="ECO:0000256" key="2">
    <source>
        <dbReference type="ARBA" id="ARBA00022741"/>
    </source>
</evidence>
<proteinExistence type="predicted"/>
<dbReference type="PANTHER" id="PTHR24220:SF86">
    <property type="entry name" value="ABC TRANSPORTER ABCH.1"/>
    <property type="match status" value="1"/>
</dbReference>
<sequence length="223" mass="24281">MVSLKKINVEVPDTANDRRAILTIEDLSFPPGELTVVAGPSGSGKSTLLNVISGITPLTSGSVTVFGETVTDFRESRRDAWRRQTVGMIFQDFNLIGELSPLDNIRLPESFGKAARPAADARSLMKRFGVPEDRTTVSRMSRGEQQRVAIARALLFDPRIILADEPTASLDTKNGSFVIDSLIEEAAKGKTVIAVSHDPEFAARAATTIHLDHGRVVRKDRAQ</sequence>
<keyword evidence="2" id="KW-0547">Nucleotide-binding</keyword>
<dbReference type="InterPro" id="IPR015854">
    <property type="entry name" value="ABC_transpr_LolD-like"/>
</dbReference>
<dbReference type="SMART" id="SM00382">
    <property type="entry name" value="AAA"/>
    <property type="match status" value="1"/>
</dbReference>